<gene>
    <name evidence="2" type="ORF">PV328_000008</name>
</gene>
<reference evidence="2" key="2">
    <citation type="submission" date="2023-03" db="EMBL/GenBank/DDBJ databases">
        <authorList>
            <person name="Inwood S.N."/>
            <person name="Skelly J.G."/>
            <person name="Guhlin J."/>
            <person name="Harrop T.W.R."/>
            <person name="Goldson S.G."/>
            <person name="Dearden P.K."/>
        </authorList>
    </citation>
    <scope>NUCLEOTIDE SEQUENCE</scope>
    <source>
        <strain evidence="2">Irish</strain>
        <tissue evidence="2">Whole body</tissue>
    </source>
</reference>
<feature type="region of interest" description="Disordered" evidence="1">
    <location>
        <begin position="335"/>
        <end position="400"/>
    </location>
</feature>
<evidence type="ECO:0000313" key="3">
    <source>
        <dbReference type="Proteomes" id="UP001168990"/>
    </source>
</evidence>
<feature type="compositionally biased region" description="Basic and acidic residues" evidence="1">
    <location>
        <begin position="367"/>
        <end position="386"/>
    </location>
</feature>
<evidence type="ECO:0000256" key="1">
    <source>
        <dbReference type="SAM" id="MobiDB-lite"/>
    </source>
</evidence>
<proteinExistence type="predicted"/>
<reference evidence="2" key="1">
    <citation type="journal article" date="2023" name="bioRxiv">
        <title>Scaffold-level genome assemblies of two parasitoid biocontrol wasps reveal the parthenogenesis mechanism and an associated novel virus.</title>
        <authorList>
            <person name="Inwood S."/>
            <person name="Skelly J."/>
            <person name="Guhlin J."/>
            <person name="Harrop T."/>
            <person name="Goldson S."/>
            <person name="Dearden P."/>
        </authorList>
    </citation>
    <scope>NUCLEOTIDE SEQUENCE</scope>
    <source>
        <strain evidence="2">Irish</strain>
        <tissue evidence="2">Whole body</tissue>
    </source>
</reference>
<dbReference type="Proteomes" id="UP001168990">
    <property type="component" value="Unassembled WGS sequence"/>
</dbReference>
<sequence>MDCLLTYRDNYLCHDEGLFHIKSNEITDPHVLYNEILCGCGVKSTEKVPVMNAKSLRPDSYEWSRLGPMGYLVEPKLNSINVCSMPIDGECHQPLNIGAVSPVLPVSPSVDILRRINDDRLRSTYQTDFGHMEDYPWRDYDDFITLSDKNCCILKKSHNVMECRERPKPPYLNGHEIPGSHLREADLFGLFGNGNREKKRRNVGPEGTNLPLRAVRLRTLKQSKNIRDKINIIPKNSINYQRNRNEIMENAAGDERRQTGNKFENERSEILENITGNTRKVRDRKLKNLLGNAFGNFRDHNNRKSKQSLGSFIDNIQNISDKKLRQIRGSVTSDVKDIKTDEKTTNNDQQPSITNENTSNPKRSLSAKKDKKGDKINNEAKNEYKDNAFSSGKPRKDNGDELELISSMPWTSEYQDIISRTADDIMKSKLHYYGKLRLITPNPDCP</sequence>
<dbReference type="AlphaFoldDB" id="A0AA39FUN3"/>
<comment type="caution">
    <text evidence="2">The sequence shown here is derived from an EMBL/GenBank/DDBJ whole genome shotgun (WGS) entry which is preliminary data.</text>
</comment>
<feature type="compositionally biased region" description="Polar residues" evidence="1">
    <location>
        <begin position="346"/>
        <end position="363"/>
    </location>
</feature>
<name>A0AA39FUN3_9HYME</name>
<dbReference type="EMBL" id="JAQQBS010000001">
    <property type="protein sequence ID" value="KAK0175805.1"/>
    <property type="molecule type" value="Genomic_DNA"/>
</dbReference>
<evidence type="ECO:0000313" key="2">
    <source>
        <dbReference type="EMBL" id="KAK0175805.1"/>
    </source>
</evidence>
<organism evidence="2 3">
    <name type="scientific">Microctonus aethiopoides</name>
    <dbReference type="NCBI Taxonomy" id="144406"/>
    <lineage>
        <taxon>Eukaryota</taxon>
        <taxon>Metazoa</taxon>
        <taxon>Ecdysozoa</taxon>
        <taxon>Arthropoda</taxon>
        <taxon>Hexapoda</taxon>
        <taxon>Insecta</taxon>
        <taxon>Pterygota</taxon>
        <taxon>Neoptera</taxon>
        <taxon>Endopterygota</taxon>
        <taxon>Hymenoptera</taxon>
        <taxon>Apocrita</taxon>
        <taxon>Ichneumonoidea</taxon>
        <taxon>Braconidae</taxon>
        <taxon>Euphorinae</taxon>
        <taxon>Microctonus</taxon>
    </lineage>
</organism>
<feature type="compositionally biased region" description="Basic and acidic residues" evidence="1">
    <location>
        <begin position="335"/>
        <end position="345"/>
    </location>
</feature>
<accession>A0AA39FUN3</accession>
<keyword evidence="3" id="KW-1185">Reference proteome</keyword>
<protein>
    <submittedName>
        <fullName evidence="2">Uncharacterized protein</fullName>
    </submittedName>
</protein>